<name>A0A066UAP7_9PSEU</name>
<dbReference type="AlphaFoldDB" id="A0A066UAP7"/>
<evidence type="ECO:0000256" key="2">
    <source>
        <dbReference type="SAM" id="Phobius"/>
    </source>
</evidence>
<evidence type="ECO:0000256" key="1">
    <source>
        <dbReference type="SAM" id="MobiDB-lite"/>
    </source>
</evidence>
<evidence type="ECO:0000313" key="3">
    <source>
        <dbReference type="EMBL" id="KDN21303.1"/>
    </source>
</evidence>
<feature type="region of interest" description="Disordered" evidence="1">
    <location>
        <begin position="58"/>
        <end position="80"/>
    </location>
</feature>
<keyword evidence="2" id="KW-0812">Transmembrane</keyword>
<dbReference type="Proteomes" id="UP000027345">
    <property type="component" value="Unassembled WGS sequence"/>
</dbReference>
<dbReference type="EMBL" id="JMQI01000028">
    <property type="protein sequence ID" value="KDN21303.1"/>
    <property type="molecule type" value="Genomic_DNA"/>
</dbReference>
<proteinExistence type="predicted"/>
<feature type="region of interest" description="Disordered" evidence="1">
    <location>
        <begin position="1"/>
        <end position="34"/>
    </location>
</feature>
<evidence type="ECO:0000313" key="4">
    <source>
        <dbReference type="Proteomes" id="UP000027345"/>
    </source>
</evidence>
<keyword evidence="4" id="KW-1185">Reference proteome</keyword>
<accession>A0A066UAP7</accession>
<feature type="transmembrane region" description="Helical" evidence="2">
    <location>
        <begin position="38"/>
        <end position="57"/>
    </location>
</feature>
<keyword evidence="2" id="KW-1133">Transmembrane helix</keyword>
<protein>
    <submittedName>
        <fullName evidence="3">Uncharacterized protein</fullName>
    </submittedName>
</protein>
<gene>
    <name evidence="3" type="ORF">DV20_15550</name>
</gene>
<feature type="compositionally biased region" description="Basic and acidic residues" evidence="1">
    <location>
        <begin position="1"/>
        <end position="12"/>
    </location>
</feature>
<dbReference type="RefSeq" id="WP_043780650.1">
    <property type="nucleotide sequence ID" value="NZ_JMQI01000028.1"/>
</dbReference>
<organism evidence="3 4">
    <name type="scientific">Amycolatopsis rifamycinica</name>
    <dbReference type="NCBI Taxonomy" id="287986"/>
    <lineage>
        <taxon>Bacteria</taxon>
        <taxon>Bacillati</taxon>
        <taxon>Actinomycetota</taxon>
        <taxon>Actinomycetes</taxon>
        <taxon>Pseudonocardiales</taxon>
        <taxon>Pseudonocardiaceae</taxon>
        <taxon>Amycolatopsis</taxon>
    </lineage>
</organism>
<feature type="compositionally biased region" description="Pro residues" evidence="1">
    <location>
        <begin position="61"/>
        <end position="77"/>
    </location>
</feature>
<sequence>MTDLETRLREVDLPEPPLGFDPDEVADRAARHTRRRRAGITGTLAVFSAAAAAAVFAPGTSPVPPAAPPSSPSPPSPAEQARIRQALADAVIGVFPGVRGLTVGVSPADAIGPGRMAVTATFADAAGRPGNFQLTVYGRGTPDDHVPVARSCPEPDTGGLRCDRIPQPGGAVLLVSEVGYVSTGGFTKLRGFDSVLRRADGSAVTLTDAADDAADSVQLSEEQLTKVITDPAFVLP</sequence>
<dbReference type="OrthoDB" id="3638103at2"/>
<reference evidence="3 4" key="1">
    <citation type="submission" date="2014-05" db="EMBL/GenBank/DDBJ databases">
        <title>Draft genome sequence of Amycolatopsis rifamycinica DSM 46095.</title>
        <authorList>
            <person name="Lal R."/>
            <person name="Saxena A."/>
            <person name="Kumari R."/>
            <person name="Mukherjee U."/>
            <person name="Singh P."/>
            <person name="Sangwan N."/>
            <person name="Mahato N.K."/>
        </authorList>
    </citation>
    <scope>NUCLEOTIDE SEQUENCE [LARGE SCALE GENOMIC DNA]</scope>
    <source>
        <strain evidence="3 4">DSM 46095</strain>
    </source>
</reference>
<keyword evidence="2" id="KW-0472">Membrane</keyword>
<dbReference type="STRING" id="287986.DV20_15550"/>
<comment type="caution">
    <text evidence="3">The sequence shown here is derived from an EMBL/GenBank/DDBJ whole genome shotgun (WGS) entry which is preliminary data.</text>
</comment>